<keyword evidence="7" id="KW-0119">Carbohydrate metabolism</keyword>
<evidence type="ECO:0000256" key="1">
    <source>
        <dbReference type="ARBA" id="ARBA00004240"/>
    </source>
</evidence>
<comment type="catalytic activity">
    <reaction evidence="11">
        <text>L-threonyl-[protein] + GDP-beta-L-fucose = 3-O-(alpha-L-fucosyl)-L-threonyl-[protein] + GDP + H(+)</text>
        <dbReference type="Rhea" id="RHEA:70491"/>
        <dbReference type="Rhea" id="RHEA-COMP:11060"/>
        <dbReference type="Rhea" id="RHEA-COMP:17915"/>
        <dbReference type="ChEBI" id="CHEBI:15378"/>
        <dbReference type="ChEBI" id="CHEBI:30013"/>
        <dbReference type="ChEBI" id="CHEBI:57273"/>
        <dbReference type="ChEBI" id="CHEBI:58189"/>
        <dbReference type="ChEBI" id="CHEBI:189631"/>
        <dbReference type="EC" id="2.4.1.221"/>
    </reaction>
    <physiologicalReaction direction="left-to-right" evidence="11">
        <dbReference type="Rhea" id="RHEA:70492"/>
    </physiologicalReaction>
</comment>
<keyword evidence="6" id="KW-0294">Fucose metabolism</keyword>
<dbReference type="Proteomes" id="UP000267029">
    <property type="component" value="Unassembled WGS sequence"/>
</dbReference>
<dbReference type="InterPro" id="IPR045130">
    <property type="entry name" value="OFUT2-like"/>
</dbReference>
<evidence type="ECO:0000256" key="9">
    <source>
        <dbReference type="ARBA" id="ARBA00026232"/>
    </source>
</evidence>
<dbReference type="GO" id="GO:0046922">
    <property type="term" value="F:peptide-O-fucosyltransferase activity"/>
    <property type="evidence" value="ECO:0007669"/>
    <property type="project" value="UniProtKB-EC"/>
</dbReference>
<dbReference type="GO" id="GO:0006004">
    <property type="term" value="P:fucose metabolic process"/>
    <property type="evidence" value="ECO:0007669"/>
    <property type="project" value="UniProtKB-KW"/>
</dbReference>
<accession>A0A158QTK3</accession>
<sequence>MQNSSIVTRDLYCLHGVLHAVELAGFLFRYIDEHPETKSIYIGAAENLINGVWSEWSQEYWTGATFLVRVALCTVHHTVFPLTGVKEQRAIDGLRVGIFLSFLGRLTINLVNSKSKHNPNRVMRVRRSMVFAKHLVDIGDAFRKDVLGSEDEPDRTLRPPSWLHHPWPLSPALGGPYAAVHWRRGDFPESPSVHTAVNQTRQAIRKFQLDDQVSAVYLATDAENEDFLLFKQLLSPWAVYRFAPERTDLVPGELAVIDQWICAHARLFVGSSPSTFTFRIVEEREIMGFHPSSTYNAFCAVPGSDVVMYDDWRKRTDCEGLTPWSIVPEPLYTIHTPPFKNEL</sequence>
<dbReference type="AlphaFoldDB" id="A0A158QTK3"/>
<evidence type="ECO:0000313" key="14">
    <source>
        <dbReference type="Proteomes" id="UP000267029"/>
    </source>
</evidence>
<comment type="subcellular location">
    <subcellularLocation>
        <location evidence="1">Endoplasmic reticulum</location>
    </subcellularLocation>
</comment>
<dbReference type="Pfam" id="PF10250">
    <property type="entry name" value="O-FucT"/>
    <property type="match status" value="1"/>
</dbReference>
<evidence type="ECO:0000256" key="2">
    <source>
        <dbReference type="ARBA" id="ARBA00004922"/>
    </source>
</evidence>
<evidence type="ECO:0000256" key="12">
    <source>
        <dbReference type="ARBA" id="ARBA00048647"/>
    </source>
</evidence>
<evidence type="ECO:0000256" key="8">
    <source>
        <dbReference type="ARBA" id="ARBA00025803"/>
    </source>
</evidence>
<dbReference type="PANTHER" id="PTHR13398:SF0">
    <property type="entry name" value="GDP-FUCOSE PROTEIN O-FUCOSYLTRANSFERASE 2"/>
    <property type="match status" value="1"/>
</dbReference>
<dbReference type="InterPro" id="IPR019378">
    <property type="entry name" value="GDP-Fuc_O-FucTrfase"/>
</dbReference>
<dbReference type="EC" id="2.4.1.221" evidence="3"/>
<dbReference type="STRING" id="53468.A0A158QTK3"/>
<dbReference type="PANTHER" id="PTHR13398">
    <property type="entry name" value="GDP-FUCOSE PROTEIN O-FUCOSYLTRANSFERASE 2"/>
    <property type="match status" value="1"/>
</dbReference>
<evidence type="ECO:0000256" key="11">
    <source>
        <dbReference type="ARBA" id="ARBA00047273"/>
    </source>
</evidence>
<evidence type="ECO:0000256" key="10">
    <source>
        <dbReference type="ARBA" id="ARBA00033083"/>
    </source>
</evidence>
<comment type="similarity">
    <text evidence="8">Belongs to the glycosyltransferase 68 family.</text>
</comment>
<dbReference type="EMBL" id="UXSR01000679">
    <property type="protein sequence ID" value="VDD77225.1"/>
    <property type="molecule type" value="Genomic_DNA"/>
</dbReference>
<gene>
    <name evidence="13" type="ORF">MCOS_LOCUS3228</name>
</gene>
<keyword evidence="4" id="KW-0808">Transferase</keyword>
<evidence type="ECO:0000256" key="3">
    <source>
        <dbReference type="ARBA" id="ARBA00012196"/>
    </source>
</evidence>
<comment type="catalytic activity">
    <reaction evidence="12">
        <text>L-seryl-[protein] + GDP-beta-L-fucose = 3-O-(alpha-L-fucosyl)-L-seryl-[protein] + GDP + H(+)</text>
        <dbReference type="Rhea" id="RHEA:63644"/>
        <dbReference type="Rhea" id="RHEA-COMP:9863"/>
        <dbReference type="Rhea" id="RHEA-COMP:17914"/>
        <dbReference type="ChEBI" id="CHEBI:15378"/>
        <dbReference type="ChEBI" id="CHEBI:29999"/>
        <dbReference type="ChEBI" id="CHEBI:57273"/>
        <dbReference type="ChEBI" id="CHEBI:58189"/>
        <dbReference type="ChEBI" id="CHEBI:189632"/>
        <dbReference type="EC" id="2.4.1.221"/>
    </reaction>
    <physiologicalReaction direction="left-to-right" evidence="12">
        <dbReference type="Rhea" id="RHEA:63645"/>
    </physiologicalReaction>
</comment>
<evidence type="ECO:0000256" key="7">
    <source>
        <dbReference type="ARBA" id="ARBA00023277"/>
    </source>
</evidence>
<dbReference type="GO" id="GO:0005783">
    <property type="term" value="C:endoplasmic reticulum"/>
    <property type="evidence" value="ECO:0007669"/>
    <property type="project" value="UniProtKB-SubCell"/>
</dbReference>
<name>A0A158QTK3_MESCO</name>
<keyword evidence="14" id="KW-1185">Reference proteome</keyword>
<comment type="pathway">
    <text evidence="2">Protein modification; protein glycosylation.</text>
</comment>
<evidence type="ECO:0000256" key="5">
    <source>
        <dbReference type="ARBA" id="ARBA00022824"/>
    </source>
</evidence>
<evidence type="ECO:0000313" key="13">
    <source>
        <dbReference type="EMBL" id="VDD77225.1"/>
    </source>
</evidence>
<dbReference type="Gene3D" id="3.40.50.11350">
    <property type="match status" value="1"/>
</dbReference>
<evidence type="ECO:0000256" key="4">
    <source>
        <dbReference type="ARBA" id="ARBA00022679"/>
    </source>
</evidence>
<dbReference type="OrthoDB" id="422368at2759"/>
<evidence type="ECO:0000256" key="6">
    <source>
        <dbReference type="ARBA" id="ARBA00023253"/>
    </source>
</evidence>
<organism evidence="13 14">
    <name type="scientific">Mesocestoides corti</name>
    <name type="common">Flatworm</name>
    <dbReference type="NCBI Taxonomy" id="53468"/>
    <lineage>
        <taxon>Eukaryota</taxon>
        <taxon>Metazoa</taxon>
        <taxon>Spiralia</taxon>
        <taxon>Lophotrochozoa</taxon>
        <taxon>Platyhelminthes</taxon>
        <taxon>Cestoda</taxon>
        <taxon>Eucestoda</taxon>
        <taxon>Cyclophyllidea</taxon>
        <taxon>Mesocestoididae</taxon>
        <taxon>Mesocestoides</taxon>
    </lineage>
</organism>
<proteinExistence type="inferred from homology"/>
<protein>
    <recommendedName>
        <fullName evidence="9">GDP-fucose protein O-fucosyltransferase 2</fullName>
        <ecNumber evidence="3">2.4.1.221</ecNumber>
    </recommendedName>
    <alternativeName>
        <fullName evidence="10">Peptide-O-fucosyltransferase 2</fullName>
    </alternativeName>
</protein>
<reference evidence="13 14" key="1">
    <citation type="submission" date="2018-10" db="EMBL/GenBank/DDBJ databases">
        <authorList>
            <consortium name="Pathogen Informatics"/>
        </authorList>
    </citation>
    <scope>NUCLEOTIDE SEQUENCE [LARGE SCALE GENOMIC DNA]</scope>
</reference>
<keyword evidence="5" id="KW-0256">Endoplasmic reticulum</keyword>